<proteinExistence type="predicted"/>
<reference evidence="1" key="1">
    <citation type="journal article" date="2021" name="Open Biol.">
        <title>Shared evolutionary footprints suggest mitochondrial oxidative damage underlies multiple complex I losses in fungi.</title>
        <authorList>
            <person name="Schikora-Tamarit M.A."/>
            <person name="Marcet-Houben M."/>
            <person name="Nosek J."/>
            <person name="Gabaldon T."/>
        </authorList>
    </citation>
    <scope>NUCLEOTIDE SEQUENCE</scope>
    <source>
        <strain evidence="1">NCAIM Y.01608</strain>
    </source>
</reference>
<keyword evidence="2" id="KW-1185">Reference proteome</keyword>
<gene>
    <name evidence="1" type="ORF">OGATHE_000957</name>
</gene>
<reference evidence="1" key="2">
    <citation type="submission" date="2021-01" db="EMBL/GenBank/DDBJ databases">
        <authorList>
            <person name="Schikora-Tamarit M.A."/>
        </authorList>
    </citation>
    <scope>NUCLEOTIDE SEQUENCE</scope>
    <source>
        <strain evidence="1">NCAIM Y.01608</strain>
    </source>
</reference>
<protein>
    <submittedName>
        <fullName evidence="1">Uncharacterized protein</fullName>
    </submittedName>
</protein>
<evidence type="ECO:0000313" key="1">
    <source>
        <dbReference type="EMBL" id="KAH3677483.1"/>
    </source>
</evidence>
<dbReference type="Proteomes" id="UP000788993">
    <property type="component" value="Unassembled WGS sequence"/>
</dbReference>
<accession>A0A9P8PSF3</accession>
<comment type="caution">
    <text evidence="1">The sequence shown here is derived from an EMBL/GenBank/DDBJ whole genome shotgun (WGS) entry which is preliminary data.</text>
</comment>
<organism evidence="1 2">
    <name type="scientific">Ogataea polymorpha</name>
    <dbReference type="NCBI Taxonomy" id="460523"/>
    <lineage>
        <taxon>Eukaryota</taxon>
        <taxon>Fungi</taxon>
        <taxon>Dikarya</taxon>
        <taxon>Ascomycota</taxon>
        <taxon>Saccharomycotina</taxon>
        <taxon>Pichiomycetes</taxon>
        <taxon>Pichiales</taxon>
        <taxon>Pichiaceae</taxon>
        <taxon>Ogataea</taxon>
    </lineage>
</organism>
<dbReference type="AlphaFoldDB" id="A0A9P8PSF3"/>
<dbReference type="EMBL" id="JAEUBD010000108">
    <property type="protein sequence ID" value="KAH3677483.1"/>
    <property type="molecule type" value="Genomic_DNA"/>
</dbReference>
<evidence type="ECO:0000313" key="2">
    <source>
        <dbReference type="Proteomes" id="UP000788993"/>
    </source>
</evidence>
<name>A0A9P8PSF3_9ASCO</name>
<sequence>MLPSLSTVYSPSVFLGSWISEKYLAASKPRRSLYIPNGVVLTEWKLPNLSLYSQVISSSGFGGSPRVKAKMLKISFSIEVLTPSMSSSFSLVLNLRKTSANSRNLLLTR</sequence>